<dbReference type="EMBL" id="SLXA01000007">
    <property type="protein sequence ID" value="TCO84487.1"/>
    <property type="molecule type" value="Genomic_DNA"/>
</dbReference>
<sequence length="237" mass="27268">MRYDILLWDVDGTLMDFKQAEAKALSQSLKEISVEPTEKLISEYSRINISYWKRLETGELTKDEVLLGRFVEFLGKMNIQAEAETFLMSYEEHLGHTWFIQDDSLELCKKLRREGLRQYVVTNGWVFVQKTKLRESGFDQVMDGSFISDEFGVPKPKKAFFEACFEQIFGTKTPSPSDLSRVLIIGDSLSSDMRGGVNAGIDRCWYRPSGETNTENIPVNYEIEDLWQIWDVLAGSD</sequence>
<dbReference type="Gene3D" id="3.40.50.1000">
    <property type="entry name" value="HAD superfamily/HAD-like"/>
    <property type="match status" value="1"/>
</dbReference>
<dbReference type="AlphaFoldDB" id="A0A4R2LLV8"/>
<dbReference type="NCBIfam" id="TIGR02254">
    <property type="entry name" value="YjjG_YfnB"/>
    <property type="match status" value="1"/>
</dbReference>
<keyword evidence="2" id="KW-1185">Reference proteome</keyword>
<protein>
    <submittedName>
        <fullName evidence="1">2-haloacid dehalogenase</fullName>
    </submittedName>
</protein>
<dbReference type="InterPro" id="IPR036412">
    <property type="entry name" value="HAD-like_sf"/>
</dbReference>
<dbReference type="SUPFAM" id="SSF56784">
    <property type="entry name" value="HAD-like"/>
    <property type="match status" value="1"/>
</dbReference>
<reference evidence="1 2" key="1">
    <citation type="submission" date="2019-03" db="EMBL/GenBank/DDBJ databases">
        <title>Genomic Encyclopedia of Type Strains, Phase IV (KMG-IV): sequencing the most valuable type-strain genomes for metagenomic binning, comparative biology and taxonomic classification.</title>
        <authorList>
            <person name="Goeker M."/>
        </authorList>
    </citation>
    <scope>NUCLEOTIDE SEQUENCE [LARGE SCALE GENOMIC DNA]</scope>
    <source>
        <strain evidence="1 2">DSM 28559</strain>
    </source>
</reference>
<dbReference type="InterPro" id="IPR011951">
    <property type="entry name" value="HAD-SF_hydro_IA_YjjG/PynA"/>
</dbReference>
<gene>
    <name evidence="1" type="ORF">EV212_10789</name>
</gene>
<dbReference type="PANTHER" id="PTHR47478">
    <property type="match status" value="1"/>
</dbReference>
<evidence type="ECO:0000313" key="2">
    <source>
        <dbReference type="Proteomes" id="UP000295711"/>
    </source>
</evidence>
<comment type="caution">
    <text evidence="1">The sequence shown here is derived from an EMBL/GenBank/DDBJ whole genome shotgun (WGS) entry which is preliminary data.</text>
</comment>
<dbReference type="RefSeq" id="WP_165873339.1">
    <property type="nucleotide sequence ID" value="NZ_JANKAQ010000006.1"/>
</dbReference>
<dbReference type="InterPro" id="IPR023198">
    <property type="entry name" value="PGP-like_dom2"/>
</dbReference>
<dbReference type="Gene3D" id="1.10.150.240">
    <property type="entry name" value="Putative phosphatase, domain 2"/>
    <property type="match status" value="1"/>
</dbReference>
<evidence type="ECO:0000313" key="1">
    <source>
        <dbReference type="EMBL" id="TCO84487.1"/>
    </source>
</evidence>
<dbReference type="SFLD" id="SFLDS00003">
    <property type="entry name" value="Haloacid_Dehalogenase"/>
    <property type="match status" value="1"/>
</dbReference>
<name>A0A4R2LLV8_9FIRM</name>
<organism evidence="1 2">
    <name type="scientific">Frisingicoccus caecimuris</name>
    <dbReference type="NCBI Taxonomy" id="1796636"/>
    <lineage>
        <taxon>Bacteria</taxon>
        <taxon>Bacillati</taxon>
        <taxon>Bacillota</taxon>
        <taxon>Clostridia</taxon>
        <taxon>Lachnospirales</taxon>
        <taxon>Lachnospiraceae</taxon>
        <taxon>Frisingicoccus</taxon>
    </lineage>
</organism>
<dbReference type="Pfam" id="PF00702">
    <property type="entry name" value="Hydrolase"/>
    <property type="match status" value="1"/>
</dbReference>
<dbReference type="PANTHER" id="PTHR47478:SF1">
    <property type="entry name" value="PYRIMIDINE 5'-NUCLEOTIDASE YJJG"/>
    <property type="match status" value="1"/>
</dbReference>
<proteinExistence type="predicted"/>
<dbReference type="Proteomes" id="UP000295711">
    <property type="component" value="Unassembled WGS sequence"/>
</dbReference>
<accession>A0A4R2LLV8</accession>
<dbReference type="SFLD" id="SFLDG01129">
    <property type="entry name" value="C1.5:_HAD__Beta-PGM__Phosphata"/>
    <property type="match status" value="1"/>
</dbReference>
<dbReference type="InterPro" id="IPR023214">
    <property type="entry name" value="HAD_sf"/>
</dbReference>
<dbReference type="GO" id="GO:0008253">
    <property type="term" value="F:5'-nucleotidase activity"/>
    <property type="evidence" value="ECO:0007669"/>
    <property type="project" value="InterPro"/>
</dbReference>
<dbReference type="InterPro" id="IPR052550">
    <property type="entry name" value="Pyrimidine_5'-ntase_YjjG"/>
</dbReference>